<keyword evidence="1" id="KW-0472">Membrane</keyword>
<keyword evidence="1" id="KW-0812">Transmembrane</keyword>
<evidence type="ECO:0008006" key="4">
    <source>
        <dbReference type="Google" id="ProtNLM"/>
    </source>
</evidence>
<sequence>MELLIFRHSEYLHLYNCSPQIYQKMYQFYLNGDDLIPSFYFESFTIIFFGLIAYLLYIPCLLIIYKYINTQCVYIILFYIGLTDLLNICVCGFLTAWLSLQRASFCIYPNLIYFSGMIGVFLWIGETTADLILAFNRCLFAISPFLARLFFGKKRTYIWLLFSSLYAFYCLCFTPPLIFSPKYFAWFGSPYVGFSNSLKEEEYNMSLLDTQNYIVAITSPLTYFIFSVVFFLKNKALKVGNNTSLSKPEKLTFLQVFIISFLNTSVAESIPQWIYSTAEIGWLVIHGSPPLIYLTLNKTIRQDFKYYFYKIINKLKNLIKKQNLNNNNNLIHPAQTNNYIGHD</sequence>
<feature type="transmembrane region" description="Helical" evidence="1">
    <location>
        <begin position="74"/>
        <end position="98"/>
    </location>
</feature>
<proteinExistence type="predicted"/>
<dbReference type="OrthoDB" id="5889930at2759"/>
<feature type="transmembrane region" description="Helical" evidence="1">
    <location>
        <begin position="213"/>
        <end position="232"/>
    </location>
</feature>
<keyword evidence="1" id="KW-1133">Transmembrane helix</keyword>
<dbReference type="Proteomes" id="UP000605970">
    <property type="component" value="Unassembled WGS sequence"/>
</dbReference>
<feature type="transmembrane region" description="Helical" evidence="1">
    <location>
        <begin position="46"/>
        <end position="68"/>
    </location>
</feature>
<name>A0A8S9ZU44_9BILA</name>
<dbReference type="Gene3D" id="1.20.1070.10">
    <property type="entry name" value="Rhodopsin 7-helix transmembrane proteins"/>
    <property type="match status" value="1"/>
</dbReference>
<dbReference type="Pfam" id="PF10321">
    <property type="entry name" value="7TM_GPCR_Srt"/>
    <property type="match status" value="1"/>
</dbReference>
<dbReference type="InterPro" id="IPR019425">
    <property type="entry name" value="7TM_GPCR_serpentine_rcpt_Srt"/>
</dbReference>
<feature type="transmembrane region" description="Helical" evidence="1">
    <location>
        <begin position="253"/>
        <end position="274"/>
    </location>
</feature>
<dbReference type="AlphaFoldDB" id="A0A8S9ZU44"/>
<evidence type="ECO:0000256" key="1">
    <source>
        <dbReference type="SAM" id="Phobius"/>
    </source>
</evidence>
<dbReference type="PANTHER" id="PTHR23021">
    <property type="entry name" value="SERPENTINE RECEPTOR, CLASS T"/>
    <property type="match status" value="1"/>
</dbReference>
<feature type="transmembrane region" description="Helical" evidence="1">
    <location>
        <begin position="105"/>
        <end position="125"/>
    </location>
</feature>
<organism evidence="2 3">
    <name type="scientific">Meloidogyne graminicola</name>
    <dbReference type="NCBI Taxonomy" id="189291"/>
    <lineage>
        <taxon>Eukaryota</taxon>
        <taxon>Metazoa</taxon>
        <taxon>Ecdysozoa</taxon>
        <taxon>Nematoda</taxon>
        <taxon>Chromadorea</taxon>
        <taxon>Rhabditida</taxon>
        <taxon>Tylenchina</taxon>
        <taxon>Tylenchomorpha</taxon>
        <taxon>Tylenchoidea</taxon>
        <taxon>Meloidogynidae</taxon>
        <taxon>Meloidogyninae</taxon>
        <taxon>Meloidogyne</taxon>
    </lineage>
</organism>
<reference evidence="2" key="1">
    <citation type="journal article" date="2020" name="Ecol. Evol.">
        <title>Genome structure and content of the rice root-knot nematode (Meloidogyne graminicola).</title>
        <authorList>
            <person name="Phan N.T."/>
            <person name="Danchin E.G.J."/>
            <person name="Klopp C."/>
            <person name="Perfus-Barbeoch L."/>
            <person name="Kozlowski D.K."/>
            <person name="Koutsovoulos G.D."/>
            <person name="Lopez-Roques C."/>
            <person name="Bouchez O."/>
            <person name="Zahm M."/>
            <person name="Besnard G."/>
            <person name="Bellafiore S."/>
        </authorList>
    </citation>
    <scope>NUCLEOTIDE SEQUENCE</scope>
    <source>
        <strain evidence="2">VN-18</strain>
    </source>
</reference>
<protein>
    <recommendedName>
        <fullName evidence="4">Serpentine receptor class gamma</fullName>
    </recommendedName>
</protein>
<dbReference type="EMBL" id="JABEBT010000026">
    <property type="protein sequence ID" value="KAF7636796.1"/>
    <property type="molecule type" value="Genomic_DNA"/>
</dbReference>
<gene>
    <name evidence="2" type="ORF">Mgra_00003742</name>
</gene>
<evidence type="ECO:0000313" key="2">
    <source>
        <dbReference type="EMBL" id="KAF7636796.1"/>
    </source>
</evidence>
<evidence type="ECO:0000313" key="3">
    <source>
        <dbReference type="Proteomes" id="UP000605970"/>
    </source>
</evidence>
<feature type="transmembrane region" description="Helical" evidence="1">
    <location>
        <begin position="280"/>
        <end position="296"/>
    </location>
</feature>
<dbReference type="SUPFAM" id="SSF81321">
    <property type="entry name" value="Family A G protein-coupled receptor-like"/>
    <property type="match status" value="1"/>
</dbReference>
<feature type="transmembrane region" description="Helical" evidence="1">
    <location>
        <begin position="158"/>
        <end position="179"/>
    </location>
</feature>
<comment type="caution">
    <text evidence="2">The sequence shown here is derived from an EMBL/GenBank/DDBJ whole genome shotgun (WGS) entry which is preliminary data.</text>
</comment>
<dbReference type="PANTHER" id="PTHR23021:SF11">
    <property type="entry name" value="SERPENTINE RECEPTOR, CLASS T"/>
    <property type="match status" value="1"/>
</dbReference>
<keyword evidence="3" id="KW-1185">Reference proteome</keyword>
<accession>A0A8S9ZU44</accession>